<dbReference type="Proteomes" id="UP000568380">
    <property type="component" value="Unassembled WGS sequence"/>
</dbReference>
<organism evidence="1 2">
    <name type="scientific">Nonomuraea endophytica</name>
    <dbReference type="NCBI Taxonomy" id="714136"/>
    <lineage>
        <taxon>Bacteria</taxon>
        <taxon>Bacillati</taxon>
        <taxon>Actinomycetota</taxon>
        <taxon>Actinomycetes</taxon>
        <taxon>Streptosporangiales</taxon>
        <taxon>Streptosporangiaceae</taxon>
        <taxon>Nonomuraea</taxon>
    </lineage>
</organism>
<evidence type="ECO:0000313" key="2">
    <source>
        <dbReference type="Proteomes" id="UP000568380"/>
    </source>
</evidence>
<dbReference type="AlphaFoldDB" id="A0A7W8A8A5"/>
<evidence type="ECO:0000313" key="1">
    <source>
        <dbReference type="EMBL" id="MBB5081457.1"/>
    </source>
</evidence>
<sequence length="43" mass="4451">MKSPKRMSASLGKICPLVPADPPPPFAAVMVAVLAEPGWYLGG</sequence>
<name>A0A7W8A8A5_9ACTN</name>
<dbReference type="EMBL" id="JACHIN010000010">
    <property type="protein sequence ID" value="MBB5081457.1"/>
    <property type="molecule type" value="Genomic_DNA"/>
</dbReference>
<accession>A0A7W8A8A5</accession>
<proteinExistence type="predicted"/>
<gene>
    <name evidence="1" type="ORF">HNR40_006952</name>
</gene>
<comment type="caution">
    <text evidence="1">The sequence shown here is derived from an EMBL/GenBank/DDBJ whole genome shotgun (WGS) entry which is preliminary data.</text>
</comment>
<protein>
    <submittedName>
        <fullName evidence="1">Uncharacterized protein</fullName>
    </submittedName>
</protein>
<keyword evidence="2" id="KW-1185">Reference proteome</keyword>
<reference evidence="1 2" key="1">
    <citation type="submission" date="2020-08" db="EMBL/GenBank/DDBJ databases">
        <title>Genomic Encyclopedia of Type Strains, Phase IV (KMG-IV): sequencing the most valuable type-strain genomes for metagenomic binning, comparative biology and taxonomic classification.</title>
        <authorList>
            <person name="Goeker M."/>
        </authorList>
    </citation>
    <scope>NUCLEOTIDE SEQUENCE [LARGE SCALE GENOMIC DNA]</scope>
    <source>
        <strain evidence="1 2">DSM 45385</strain>
    </source>
</reference>